<dbReference type="AlphaFoldDB" id="A0A316VLU6"/>
<evidence type="ECO:0000256" key="5">
    <source>
        <dbReference type="ARBA" id="ARBA00022602"/>
    </source>
</evidence>
<dbReference type="GeneID" id="37017525"/>
<keyword evidence="8" id="KW-0460">Magnesium</keyword>
<feature type="non-terminal residue" evidence="14">
    <location>
        <position position="1"/>
    </location>
</feature>
<comment type="cofactor">
    <cofactor evidence="1">
        <name>Mg(2+)</name>
        <dbReference type="ChEBI" id="CHEBI:18420"/>
    </cofactor>
</comment>
<dbReference type="STRING" id="1280837.A0A316VLU6"/>
<dbReference type="RefSeq" id="XP_025358360.1">
    <property type="nucleotide sequence ID" value="XM_025495744.1"/>
</dbReference>
<evidence type="ECO:0000256" key="6">
    <source>
        <dbReference type="ARBA" id="ARBA00022679"/>
    </source>
</evidence>
<protein>
    <recommendedName>
        <fullName evidence="9">Protein farnesyltransferase/geranylgeranyltransferase type-1 subunit alpha</fullName>
        <ecNumber evidence="4">2.5.1.58</ecNumber>
        <ecNumber evidence="3">2.5.1.59</ecNumber>
    </recommendedName>
    <alternativeName>
        <fullName evidence="12">CAAX farnesyltransferase subunit alpha</fullName>
    </alternativeName>
    <alternativeName>
        <fullName evidence="11">FTase-alpha</fullName>
    </alternativeName>
    <alternativeName>
        <fullName evidence="10">Ras proteins prenyltransferase subunit alpha</fullName>
    </alternativeName>
    <alternativeName>
        <fullName evidence="13">Type I protein geranyl-geranyltransferase subunit alpha</fullName>
    </alternativeName>
</protein>
<evidence type="ECO:0000256" key="3">
    <source>
        <dbReference type="ARBA" id="ARBA00012700"/>
    </source>
</evidence>
<dbReference type="Proteomes" id="UP000245771">
    <property type="component" value="Unassembled WGS sequence"/>
</dbReference>
<keyword evidence="6 14" id="KW-0808">Transferase</keyword>
<dbReference type="InterPro" id="IPR002088">
    <property type="entry name" value="Prenyl_trans_a"/>
</dbReference>
<organism evidence="14 15">
    <name type="scientific">Meira miltonrushii</name>
    <dbReference type="NCBI Taxonomy" id="1280837"/>
    <lineage>
        <taxon>Eukaryota</taxon>
        <taxon>Fungi</taxon>
        <taxon>Dikarya</taxon>
        <taxon>Basidiomycota</taxon>
        <taxon>Ustilaginomycotina</taxon>
        <taxon>Exobasidiomycetes</taxon>
        <taxon>Exobasidiales</taxon>
        <taxon>Brachybasidiaceae</taxon>
        <taxon>Meira</taxon>
    </lineage>
</organism>
<evidence type="ECO:0000313" key="14">
    <source>
        <dbReference type="EMBL" id="PWN38058.1"/>
    </source>
</evidence>
<dbReference type="Gene3D" id="1.25.40.120">
    <property type="entry name" value="Protein prenylyltransferase"/>
    <property type="match status" value="1"/>
</dbReference>
<evidence type="ECO:0000256" key="11">
    <source>
        <dbReference type="ARBA" id="ARBA00042436"/>
    </source>
</evidence>
<evidence type="ECO:0000256" key="10">
    <source>
        <dbReference type="ARBA" id="ARBA00041392"/>
    </source>
</evidence>
<proteinExistence type="inferred from homology"/>
<evidence type="ECO:0000313" key="15">
    <source>
        <dbReference type="Proteomes" id="UP000245771"/>
    </source>
</evidence>
<dbReference type="InParanoid" id="A0A316VLU6"/>
<evidence type="ECO:0000256" key="2">
    <source>
        <dbReference type="ARBA" id="ARBA00006734"/>
    </source>
</evidence>
<dbReference type="GO" id="GO:0004660">
    <property type="term" value="F:protein farnesyltransferase activity"/>
    <property type="evidence" value="ECO:0007669"/>
    <property type="project" value="UniProtKB-EC"/>
</dbReference>
<evidence type="ECO:0000256" key="12">
    <source>
        <dbReference type="ARBA" id="ARBA00043086"/>
    </source>
</evidence>
<dbReference type="Pfam" id="PF01239">
    <property type="entry name" value="PPTA"/>
    <property type="match status" value="5"/>
</dbReference>
<evidence type="ECO:0000256" key="4">
    <source>
        <dbReference type="ARBA" id="ARBA00012702"/>
    </source>
</evidence>
<dbReference type="PANTHER" id="PTHR11129:SF1">
    <property type="entry name" value="PROTEIN FARNESYLTRANSFERASE_GERANYLGERANYLTRANSFERASE TYPE-1 SUBUNIT ALPHA"/>
    <property type="match status" value="1"/>
</dbReference>
<evidence type="ECO:0000256" key="1">
    <source>
        <dbReference type="ARBA" id="ARBA00001946"/>
    </source>
</evidence>
<dbReference type="SUPFAM" id="SSF48439">
    <property type="entry name" value="Protein prenylyltransferase"/>
    <property type="match status" value="1"/>
</dbReference>
<gene>
    <name evidence="14" type="ORF">FA14DRAFT_105486</name>
</gene>
<dbReference type="GO" id="GO:0004662">
    <property type="term" value="F:CAAX-protein geranylgeranyltransferase activity"/>
    <property type="evidence" value="ECO:0007669"/>
    <property type="project" value="UniProtKB-EC"/>
</dbReference>
<accession>A0A316VLU6</accession>
<keyword evidence="5" id="KW-0637">Prenyltransferase</keyword>
<dbReference type="OrthoDB" id="10255768at2759"/>
<keyword evidence="7" id="KW-0677">Repeat</keyword>
<reference evidence="14 15" key="1">
    <citation type="journal article" date="2018" name="Mol. Biol. Evol.">
        <title>Broad Genomic Sampling Reveals a Smut Pathogenic Ancestry of the Fungal Clade Ustilaginomycotina.</title>
        <authorList>
            <person name="Kijpornyongpan T."/>
            <person name="Mondo S.J."/>
            <person name="Barry K."/>
            <person name="Sandor L."/>
            <person name="Lee J."/>
            <person name="Lipzen A."/>
            <person name="Pangilinan J."/>
            <person name="LaButti K."/>
            <person name="Hainaut M."/>
            <person name="Henrissat B."/>
            <person name="Grigoriev I.V."/>
            <person name="Spatafora J.W."/>
            <person name="Aime M.C."/>
        </authorList>
    </citation>
    <scope>NUCLEOTIDE SEQUENCE [LARGE SCALE GENOMIC DNA]</scope>
    <source>
        <strain evidence="14 15">MCA 3882</strain>
    </source>
</reference>
<evidence type="ECO:0000256" key="7">
    <source>
        <dbReference type="ARBA" id="ARBA00022737"/>
    </source>
</evidence>
<dbReference type="PROSITE" id="PS51147">
    <property type="entry name" value="PFTA"/>
    <property type="match status" value="5"/>
</dbReference>
<dbReference type="PANTHER" id="PTHR11129">
    <property type="entry name" value="PROTEIN FARNESYLTRANSFERASE ALPHA SUBUNIT/RAB GERANYLGERANYL TRANSFERASE ALPHA SUBUNIT"/>
    <property type="match status" value="1"/>
</dbReference>
<evidence type="ECO:0000256" key="9">
    <source>
        <dbReference type="ARBA" id="ARBA00040965"/>
    </source>
</evidence>
<dbReference type="EMBL" id="KZ819602">
    <property type="protein sequence ID" value="PWN38058.1"/>
    <property type="molecule type" value="Genomic_DNA"/>
</dbReference>
<dbReference type="GO" id="GO:0005965">
    <property type="term" value="C:protein farnesyltransferase complex"/>
    <property type="evidence" value="ECO:0007669"/>
    <property type="project" value="TreeGrafter"/>
</dbReference>
<evidence type="ECO:0000256" key="8">
    <source>
        <dbReference type="ARBA" id="ARBA00022842"/>
    </source>
</evidence>
<dbReference type="EC" id="2.5.1.58" evidence="4"/>
<dbReference type="EC" id="2.5.1.59" evidence="3"/>
<sequence>TFLPFDAKSSVWEDVKPVPQDDGPAPLCPILYSPNYSQAMDLLRALLPKDELSPRTLALTEHLSKLCPSSYTVWFYRARILINGPEDGPNGLGNKKQRLENELVYLNDLAKNNMKNYQVWQHRKLIVTALGDPSHELEFAARVLQEDSKNYNTWVYRQWVLSYFGGLPIQSEKVTSVVDQSPSSAGKYPQIWEGEGQYIAQMLQMDARNNSAWNHRYFCLFASKWVQSVEKDASAKHLCGEAWKVGKTKEECIKNEIAFTKDCIKMIPNNASAWNYLRGVVSLLKSNDPSVNPYAVATDLALSLLPTAQEALQDPSVDAPPRSPPLALEWLLDDVEAKMAFEKDEAKKQELDKQAESIVGRL</sequence>
<feature type="non-terminal residue" evidence="14">
    <location>
        <position position="362"/>
    </location>
</feature>
<name>A0A316VLU6_9BASI</name>
<comment type="similarity">
    <text evidence="2">Belongs to the protein prenyltransferase subunit alpha family.</text>
</comment>
<evidence type="ECO:0000256" key="13">
    <source>
        <dbReference type="ARBA" id="ARBA00043219"/>
    </source>
</evidence>
<keyword evidence="15" id="KW-1185">Reference proteome</keyword>
<dbReference type="GO" id="GO:0005953">
    <property type="term" value="C:CAAX-protein geranylgeranyltransferase complex"/>
    <property type="evidence" value="ECO:0007669"/>
    <property type="project" value="TreeGrafter"/>
</dbReference>